<name>A0A173RI84_9FIRM</name>
<dbReference type="AlphaFoldDB" id="A0A173RI84"/>
<accession>A0A173RI84</accession>
<sequence>MLHALPAMSLPQARDASYDTNAGSKDSTQMHGHCLTGWLFSVKGLMPMSFPTSFKAGSLRRMMLRMEVENLRRAERCDRCTAGGQRANDVDGTIGTRPHSGKDAYELGLSPIIFYHDSCPHILVWVCDWKKKQEAESQEDLFEATCIQGEIRAFGF</sequence>
<proteinExistence type="predicted"/>
<organism evidence="1 2">
    <name type="scientific">Dorea longicatena</name>
    <dbReference type="NCBI Taxonomy" id="88431"/>
    <lineage>
        <taxon>Bacteria</taxon>
        <taxon>Bacillati</taxon>
        <taxon>Bacillota</taxon>
        <taxon>Clostridia</taxon>
        <taxon>Lachnospirales</taxon>
        <taxon>Lachnospiraceae</taxon>
        <taxon>Dorea</taxon>
    </lineage>
</organism>
<gene>
    <name evidence="1" type="ORF">ERS852573_00478</name>
</gene>
<dbReference type="EMBL" id="CYXO01000002">
    <property type="protein sequence ID" value="CUM77426.1"/>
    <property type="molecule type" value="Genomic_DNA"/>
</dbReference>
<evidence type="ECO:0000313" key="1">
    <source>
        <dbReference type="EMBL" id="CUM77426.1"/>
    </source>
</evidence>
<reference evidence="1 2" key="1">
    <citation type="submission" date="2015-09" db="EMBL/GenBank/DDBJ databases">
        <authorList>
            <consortium name="Pathogen Informatics"/>
        </authorList>
    </citation>
    <scope>NUCLEOTIDE SEQUENCE [LARGE SCALE GENOMIC DNA]</scope>
    <source>
        <strain evidence="1 2">2789STDY5834961</strain>
    </source>
</reference>
<protein>
    <submittedName>
        <fullName evidence="1">Uncharacterized protein</fullName>
    </submittedName>
</protein>
<dbReference type="Proteomes" id="UP000095597">
    <property type="component" value="Unassembled WGS sequence"/>
</dbReference>
<evidence type="ECO:0000313" key="2">
    <source>
        <dbReference type="Proteomes" id="UP000095597"/>
    </source>
</evidence>